<dbReference type="GO" id="GO:0006744">
    <property type="term" value="P:ubiquinone biosynthetic process"/>
    <property type="evidence" value="ECO:0007669"/>
    <property type="project" value="InterPro"/>
</dbReference>
<proteinExistence type="predicted"/>
<gene>
    <name evidence="3" type="ORF">CKF58_05940</name>
</gene>
<dbReference type="AlphaFoldDB" id="A0A3A1YFH4"/>
<dbReference type="Pfam" id="PF02036">
    <property type="entry name" value="SCP2"/>
    <property type="match status" value="1"/>
</dbReference>
<sequence length="245" mass="27285">MNIFDLIVKIHNSGLKTPAEKLLNQVANLVVPDYVKQTDDYLALKGKNILCKVSDTDLCLNLSFAEQVEIYSVETSTQADLCLMVTSEVARSLAQEKNPDLETLLKEEKISIQGDKQLLINAINLTNRLDLSLENILCKTLGDVPGYFLSQGIKQGAKLGNHLQNFVTDLSDNLMHKNQQSDDPFIDHSQSQNTSTSPLSDLKNFVEQNDLVNKARALFNENLFNQVAKSIFPDQTKDKRGSSGE</sequence>
<dbReference type="PANTHER" id="PTHR38693">
    <property type="entry name" value="UBIQUINONE BIOSYNTHESIS PROTEIN UBIJ"/>
    <property type="match status" value="1"/>
</dbReference>
<evidence type="ECO:0000313" key="4">
    <source>
        <dbReference type="Proteomes" id="UP000265916"/>
    </source>
</evidence>
<evidence type="ECO:0000313" key="3">
    <source>
        <dbReference type="EMBL" id="RIY36425.1"/>
    </source>
</evidence>
<name>A0A3A1YFH4_9GAMM</name>
<evidence type="ECO:0000259" key="2">
    <source>
        <dbReference type="Pfam" id="PF02036"/>
    </source>
</evidence>
<dbReference type="InterPro" id="IPR038989">
    <property type="entry name" value="UbiJ"/>
</dbReference>
<dbReference type="EMBL" id="NRJG01000109">
    <property type="protein sequence ID" value="RIY36425.1"/>
    <property type="molecule type" value="Genomic_DNA"/>
</dbReference>
<accession>A0A3A1YFH4</accession>
<feature type="compositionally biased region" description="Polar residues" evidence="1">
    <location>
        <begin position="177"/>
        <end position="199"/>
    </location>
</feature>
<dbReference type="PANTHER" id="PTHR38693:SF1">
    <property type="entry name" value="UBIQUINONE BIOSYNTHESIS ACCESSORY FACTOR UBIJ"/>
    <property type="match status" value="1"/>
</dbReference>
<comment type="caution">
    <text evidence="3">The sequence shown here is derived from an EMBL/GenBank/DDBJ whole genome shotgun (WGS) entry which is preliminary data.</text>
</comment>
<dbReference type="OrthoDB" id="5801225at2"/>
<dbReference type="InterPro" id="IPR003033">
    <property type="entry name" value="SCP2_sterol-bd_dom"/>
</dbReference>
<dbReference type="RefSeq" id="WP_119531947.1">
    <property type="nucleotide sequence ID" value="NZ_JBHSSP010000005.1"/>
</dbReference>
<evidence type="ECO:0000256" key="1">
    <source>
        <dbReference type="SAM" id="MobiDB-lite"/>
    </source>
</evidence>
<protein>
    <recommendedName>
        <fullName evidence="2">SCP2 domain-containing protein</fullName>
    </recommendedName>
</protein>
<reference evidence="3 4" key="1">
    <citation type="submission" date="2017-08" db="EMBL/GenBank/DDBJ databases">
        <title>Reclassification of Bisgaard taxon 37 and 44.</title>
        <authorList>
            <person name="Christensen H."/>
        </authorList>
    </citation>
    <scope>NUCLEOTIDE SEQUENCE [LARGE SCALE GENOMIC DNA]</scope>
    <source>
        <strain evidence="3 4">111</strain>
    </source>
</reference>
<feature type="domain" description="SCP2" evidence="2">
    <location>
        <begin position="40"/>
        <end position="122"/>
    </location>
</feature>
<feature type="region of interest" description="Disordered" evidence="1">
    <location>
        <begin position="177"/>
        <end position="200"/>
    </location>
</feature>
<dbReference type="Proteomes" id="UP000265916">
    <property type="component" value="Unassembled WGS sequence"/>
</dbReference>
<keyword evidence="4" id="KW-1185">Reference proteome</keyword>
<organism evidence="3 4">
    <name type="scientific">Psittacicella hinzii</name>
    <dbReference type="NCBI Taxonomy" id="2028575"/>
    <lineage>
        <taxon>Bacteria</taxon>
        <taxon>Pseudomonadati</taxon>
        <taxon>Pseudomonadota</taxon>
        <taxon>Gammaproteobacteria</taxon>
        <taxon>Pasteurellales</taxon>
        <taxon>Psittacicellaceae</taxon>
        <taxon>Psittacicella</taxon>
    </lineage>
</organism>